<name>A0ABU9LB26_9XANT</name>
<sequence>MKGPILSRQFLLFLIAGGLAAAVNFGSRMVLSHWIAYVPAIIIAYVLGMISAFTLNKIFVFNQARNRLHHQMLWFTAINLVALGQTILISLLLARWLLPTLGIDFHNETIAHAIGVAAPVITSYLGHKRLSFASPRTMN</sequence>
<evidence type="ECO:0000256" key="1">
    <source>
        <dbReference type="ARBA" id="ARBA00004141"/>
    </source>
</evidence>
<dbReference type="RefSeq" id="WP_342072989.1">
    <property type="nucleotide sequence ID" value="NZ_JAQJCQ010000005.1"/>
</dbReference>
<evidence type="ECO:0000256" key="3">
    <source>
        <dbReference type="ARBA" id="ARBA00022692"/>
    </source>
</evidence>
<evidence type="ECO:0000256" key="2">
    <source>
        <dbReference type="ARBA" id="ARBA00009399"/>
    </source>
</evidence>
<protein>
    <submittedName>
        <fullName evidence="8">GtrA family protein</fullName>
    </submittedName>
</protein>
<dbReference type="InterPro" id="IPR007267">
    <property type="entry name" value="GtrA_DPMS_TM"/>
</dbReference>
<dbReference type="Proteomes" id="UP001486626">
    <property type="component" value="Unassembled WGS sequence"/>
</dbReference>
<dbReference type="PANTHER" id="PTHR38459">
    <property type="entry name" value="PROPHAGE BACTOPRENOL-LINKED GLUCOSE TRANSLOCASE HOMOLOG"/>
    <property type="match status" value="1"/>
</dbReference>
<gene>
    <name evidence="8" type="ORF">PIQ37_07555</name>
</gene>
<reference evidence="8 9" key="1">
    <citation type="journal article" date="2024" name="FEMS Microbiol. Lett.">
        <title>Xanthomonas protegens sp. nov., a novel rice seed-associated bacterium, provides in vivo protection against X. oryzae pv. oryzae, the bacterial leaf blight pathogen.</title>
        <authorList>
            <person name="Rana R."/>
            <person name="Sharma A."/>
            <person name="Madhavan V.N."/>
            <person name="Korpole S."/>
            <person name="Sonti R.V."/>
            <person name="Patel H.K."/>
            <person name="Patil P.B."/>
        </authorList>
    </citation>
    <scope>NUCLEOTIDE SEQUENCE [LARGE SCALE GENOMIC DNA]</scope>
    <source>
        <strain evidence="8 9">PPL118</strain>
    </source>
</reference>
<feature type="transmembrane region" description="Helical" evidence="6">
    <location>
        <begin position="109"/>
        <end position="126"/>
    </location>
</feature>
<dbReference type="InterPro" id="IPR051401">
    <property type="entry name" value="GtrA_CellWall_Glycosyl"/>
</dbReference>
<dbReference type="Pfam" id="PF04138">
    <property type="entry name" value="GtrA_DPMS_TM"/>
    <property type="match status" value="1"/>
</dbReference>
<comment type="caution">
    <text evidence="8">The sequence shown here is derived from an EMBL/GenBank/DDBJ whole genome shotgun (WGS) entry which is preliminary data.</text>
</comment>
<evidence type="ECO:0000256" key="4">
    <source>
        <dbReference type="ARBA" id="ARBA00022989"/>
    </source>
</evidence>
<feature type="transmembrane region" description="Helical" evidence="6">
    <location>
        <begin position="72"/>
        <end position="97"/>
    </location>
</feature>
<comment type="similarity">
    <text evidence="2">Belongs to the GtrA family.</text>
</comment>
<keyword evidence="4 6" id="KW-1133">Transmembrane helix</keyword>
<keyword evidence="3 6" id="KW-0812">Transmembrane</keyword>
<proteinExistence type="inferred from homology"/>
<dbReference type="EMBL" id="JAQJCQ010000005">
    <property type="protein sequence ID" value="MEL4891276.1"/>
    <property type="molecule type" value="Genomic_DNA"/>
</dbReference>
<keyword evidence="5 6" id="KW-0472">Membrane</keyword>
<feature type="transmembrane region" description="Helical" evidence="6">
    <location>
        <begin position="36"/>
        <end position="60"/>
    </location>
</feature>
<keyword evidence="9" id="KW-1185">Reference proteome</keyword>
<organism evidence="8 9">
    <name type="scientific">Xanthomonas protegens</name>
    <dbReference type="NCBI Taxonomy" id="3380705"/>
    <lineage>
        <taxon>Bacteria</taxon>
        <taxon>Pseudomonadati</taxon>
        <taxon>Pseudomonadota</taxon>
        <taxon>Gammaproteobacteria</taxon>
        <taxon>Lysobacterales</taxon>
        <taxon>Lysobacteraceae</taxon>
        <taxon>Xanthomonas</taxon>
    </lineage>
</organism>
<evidence type="ECO:0000256" key="5">
    <source>
        <dbReference type="ARBA" id="ARBA00023136"/>
    </source>
</evidence>
<evidence type="ECO:0000313" key="8">
    <source>
        <dbReference type="EMBL" id="MEL4891276.1"/>
    </source>
</evidence>
<evidence type="ECO:0000256" key="6">
    <source>
        <dbReference type="SAM" id="Phobius"/>
    </source>
</evidence>
<evidence type="ECO:0000259" key="7">
    <source>
        <dbReference type="Pfam" id="PF04138"/>
    </source>
</evidence>
<dbReference type="PANTHER" id="PTHR38459:SF1">
    <property type="entry name" value="PROPHAGE BACTOPRENOL-LINKED GLUCOSE TRANSLOCASE HOMOLOG"/>
    <property type="match status" value="1"/>
</dbReference>
<comment type="subcellular location">
    <subcellularLocation>
        <location evidence="1">Membrane</location>
        <topology evidence="1">Multi-pass membrane protein</topology>
    </subcellularLocation>
</comment>
<evidence type="ECO:0000313" key="9">
    <source>
        <dbReference type="Proteomes" id="UP001486626"/>
    </source>
</evidence>
<feature type="domain" description="GtrA/DPMS transmembrane" evidence="7">
    <location>
        <begin position="13"/>
        <end position="132"/>
    </location>
</feature>
<accession>A0ABU9LB26</accession>